<proteinExistence type="predicted"/>
<name>A0A178MGY5_9PROT</name>
<dbReference type="STRING" id="1437059.A6A05_03225"/>
<dbReference type="Gene3D" id="3.40.50.150">
    <property type="entry name" value="Vaccinia Virus protein VP39"/>
    <property type="match status" value="1"/>
</dbReference>
<evidence type="ECO:0000313" key="2">
    <source>
        <dbReference type="EMBL" id="OAN47951.1"/>
    </source>
</evidence>
<keyword evidence="2" id="KW-0808">Transferase</keyword>
<keyword evidence="2" id="KW-0489">Methyltransferase</keyword>
<reference evidence="2 3" key="1">
    <citation type="submission" date="2016-04" db="EMBL/GenBank/DDBJ databases">
        <title>Draft genome sequence of freshwater magnetotactic bacteria Magnetospirillum marisnigri SP-1 and Magnetospirillum moscoviense BB-1.</title>
        <authorList>
            <person name="Koziaeva V."/>
            <person name="Dziuba M.V."/>
            <person name="Ivanov T.M."/>
            <person name="Kuznetsov B."/>
            <person name="Grouzdev D.S."/>
        </authorList>
    </citation>
    <scope>NUCLEOTIDE SEQUENCE [LARGE SCALE GENOMIC DNA]</scope>
    <source>
        <strain evidence="2 3">BB-1</strain>
    </source>
</reference>
<organism evidence="2 3">
    <name type="scientific">Magnetospirillum moscoviense</name>
    <dbReference type="NCBI Taxonomy" id="1437059"/>
    <lineage>
        <taxon>Bacteria</taxon>
        <taxon>Pseudomonadati</taxon>
        <taxon>Pseudomonadota</taxon>
        <taxon>Alphaproteobacteria</taxon>
        <taxon>Rhodospirillales</taxon>
        <taxon>Rhodospirillaceae</taxon>
        <taxon>Magnetospirillum</taxon>
    </lineage>
</organism>
<dbReference type="InterPro" id="IPR013216">
    <property type="entry name" value="Methyltransf_11"/>
</dbReference>
<feature type="domain" description="Methyltransferase type 11" evidence="1">
    <location>
        <begin position="22"/>
        <end position="117"/>
    </location>
</feature>
<accession>A0A178MGY5</accession>
<dbReference type="SUPFAM" id="SSF53335">
    <property type="entry name" value="S-adenosyl-L-methionine-dependent methyltransferases"/>
    <property type="match status" value="1"/>
</dbReference>
<dbReference type="GO" id="GO:0008757">
    <property type="term" value="F:S-adenosylmethionine-dependent methyltransferase activity"/>
    <property type="evidence" value="ECO:0007669"/>
    <property type="project" value="InterPro"/>
</dbReference>
<gene>
    <name evidence="2" type="ORF">A6A05_03225</name>
</gene>
<dbReference type="GO" id="GO:0032259">
    <property type="term" value="P:methylation"/>
    <property type="evidence" value="ECO:0007669"/>
    <property type="project" value="UniProtKB-KW"/>
</dbReference>
<dbReference type="CDD" id="cd02440">
    <property type="entry name" value="AdoMet_MTases"/>
    <property type="match status" value="1"/>
</dbReference>
<dbReference type="AlphaFoldDB" id="A0A178MGY5"/>
<dbReference type="PANTHER" id="PTHR43591">
    <property type="entry name" value="METHYLTRANSFERASE"/>
    <property type="match status" value="1"/>
</dbReference>
<dbReference type="InterPro" id="IPR029063">
    <property type="entry name" value="SAM-dependent_MTases_sf"/>
</dbReference>
<evidence type="ECO:0000313" key="3">
    <source>
        <dbReference type="Proteomes" id="UP000078543"/>
    </source>
</evidence>
<dbReference type="RefSeq" id="WP_068503259.1">
    <property type="nucleotide sequence ID" value="NZ_LWQU01000163.1"/>
</dbReference>
<sequence length="227" mass="24822">MQRRRNVDVMVEALKPEGKRILDVGCGDGNVVRLLTKKGAQVVGVECSPRQLAKARAIPKVGDEEIVEGVGQALPVSDASFDAVVFFHSLHHVPAEFMGQALREAARVLKAGGLLYVSEPIAEGLFFETCKPVDDETQVRALAQAALADVPGMEPVDDIVFLHTVSMADYAAFRERIVSANAEREAIFDRLDGEMRALFAKNARPAEGGGYEFDQPIRARILRRLHS</sequence>
<protein>
    <submittedName>
        <fullName evidence="2">2-polyprenyl-3-methyl-5-hydroxy-6-metoxy-1, 4-benzoquinol methylase</fullName>
    </submittedName>
</protein>
<comment type="caution">
    <text evidence="2">The sequence shown here is derived from an EMBL/GenBank/DDBJ whole genome shotgun (WGS) entry which is preliminary data.</text>
</comment>
<dbReference type="EMBL" id="LWQU01000163">
    <property type="protein sequence ID" value="OAN47951.1"/>
    <property type="molecule type" value="Genomic_DNA"/>
</dbReference>
<evidence type="ECO:0000259" key="1">
    <source>
        <dbReference type="Pfam" id="PF08241"/>
    </source>
</evidence>
<dbReference type="Pfam" id="PF08241">
    <property type="entry name" value="Methyltransf_11"/>
    <property type="match status" value="1"/>
</dbReference>
<keyword evidence="3" id="KW-1185">Reference proteome</keyword>
<dbReference type="Proteomes" id="UP000078543">
    <property type="component" value="Unassembled WGS sequence"/>
</dbReference>